<name>A0A7R9G8A4_9CRUS</name>
<dbReference type="AlphaFoldDB" id="A0A7R9G8A4"/>
<dbReference type="GO" id="GO:1905762">
    <property type="term" value="F:CCR4-NOT complex binding"/>
    <property type="evidence" value="ECO:0007669"/>
    <property type="project" value="TreeGrafter"/>
</dbReference>
<dbReference type="InterPro" id="IPR024768">
    <property type="entry name" value="Marf1"/>
</dbReference>
<gene>
    <name evidence="3" type="ORF">NMOB1V02_LOCUS708</name>
</gene>
<organism evidence="3">
    <name type="scientific">Notodromas monacha</name>
    <dbReference type="NCBI Taxonomy" id="399045"/>
    <lineage>
        <taxon>Eukaryota</taxon>
        <taxon>Metazoa</taxon>
        <taxon>Ecdysozoa</taxon>
        <taxon>Arthropoda</taxon>
        <taxon>Crustacea</taxon>
        <taxon>Oligostraca</taxon>
        <taxon>Ostracoda</taxon>
        <taxon>Podocopa</taxon>
        <taxon>Podocopida</taxon>
        <taxon>Cypridocopina</taxon>
        <taxon>Cypridoidea</taxon>
        <taxon>Cyprididae</taxon>
        <taxon>Notodromas</taxon>
    </lineage>
</organism>
<reference evidence="3" key="1">
    <citation type="submission" date="2020-11" db="EMBL/GenBank/DDBJ databases">
        <authorList>
            <person name="Tran Van P."/>
        </authorList>
    </citation>
    <scope>NUCLEOTIDE SEQUENCE</scope>
</reference>
<sequence>MAGFVFVEKPTMSVLREVGIFWDIENIPIPKNADVRAMISELRNAFVPPATCRERSFTIVGNLTLMAVRVRATLNSLQVTLMHVEQTRKNAADLKLSELMKSFIEDVGRMSADRHVMPRVVLISSDYHFKDDLYTLKLKRGCETILIHHPKIQNEMLDFCSQAYPYTSFFGKALSGGGTQSMTEPEGSVDEAGRTRFWYKFVLRVSGYNDLPRQTLSGMLAPFGGKVLSHNPTGYAKVGFRNKEESDLAKSKIQMKLFNGERLTAEYKACDNPWMQSESPPSSEQNSGSGFRGTRFNTPNERGNRPPPSQARVQVYHQKPVASVVLNANSSKMRSKKSDKELMASPFR</sequence>
<dbReference type="Proteomes" id="UP000678499">
    <property type="component" value="Unassembled WGS sequence"/>
</dbReference>
<proteinExistence type="predicted"/>
<dbReference type="GO" id="GO:0004540">
    <property type="term" value="F:RNA nuclease activity"/>
    <property type="evidence" value="ECO:0007669"/>
    <property type="project" value="InterPro"/>
</dbReference>
<dbReference type="PANTHER" id="PTHR14379:SF3">
    <property type="entry name" value="MEIOSIS REGULATOR AND MRNA STABILITY FACTOR 1"/>
    <property type="match status" value="1"/>
</dbReference>
<dbReference type="EMBL" id="OA882101">
    <property type="protein sequence ID" value="CAD7272786.1"/>
    <property type="molecule type" value="Genomic_DNA"/>
</dbReference>
<feature type="domain" description="NYN" evidence="2">
    <location>
        <begin position="18"/>
        <end position="164"/>
    </location>
</feature>
<dbReference type="Pfam" id="PF01936">
    <property type="entry name" value="NYN"/>
    <property type="match status" value="1"/>
</dbReference>
<dbReference type="EMBL" id="CAJPEX010000064">
    <property type="protein sequence ID" value="CAG0912938.1"/>
    <property type="molecule type" value="Genomic_DNA"/>
</dbReference>
<evidence type="ECO:0000313" key="3">
    <source>
        <dbReference type="EMBL" id="CAD7272786.1"/>
    </source>
</evidence>
<evidence type="ECO:0000313" key="4">
    <source>
        <dbReference type="Proteomes" id="UP000678499"/>
    </source>
</evidence>
<accession>A0A7R9G8A4</accession>
<feature type="compositionally biased region" description="Low complexity" evidence="1">
    <location>
        <begin position="276"/>
        <end position="289"/>
    </location>
</feature>
<evidence type="ECO:0000259" key="2">
    <source>
        <dbReference type="Pfam" id="PF01936"/>
    </source>
</evidence>
<keyword evidence="4" id="KW-1185">Reference proteome</keyword>
<feature type="region of interest" description="Disordered" evidence="1">
    <location>
        <begin position="272"/>
        <end position="348"/>
    </location>
</feature>
<evidence type="ECO:0000256" key="1">
    <source>
        <dbReference type="SAM" id="MobiDB-lite"/>
    </source>
</evidence>
<dbReference type="GO" id="GO:0010468">
    <property type="term" value="P:regulation of gene expression"/>
    <property type="evidence" value="ECO:0007669"/>
    <property type="project" value="InterPro"/>
</dbReference>
<dbReference type="PANTHER" id="PTHR14379">
    <property type="entry name" value="LIMKAIN B LKAP"/>
    <property type="match status" value="1"/>
</dbReference>
<dbReference type="GO" id="GO:0005777">
    <property type="term" value="C:peroxisome"/>
    <property type="evidence" value="ECO:0007669"/>
    <property type="project" value="InterPro"/>
</dbReference>
<dbReference type="InterPro" id="IPR021139">
    <property type="entry name" value="NYN"/>
</dbReference>
<protein>
    <recommendedName>
        <fullName evidence="2">NYN domain-containing protein</fullName>
    </recommendedName>
</protein>
<dbReference type="OrthoDB" id="549353at2759"/>